<feature type="transmembrane region" description="Helical" evidence="2">
    <location>
        <begin position="64"/>
        <end position="89"/>
    </location>
</feature>
<keyword evidence="2" id="KW-1133">Transmembrane helix</keyword>
<feature type="region of interest" description="Disordered" evidence="1">
    <location>
        <begin position="130"/>
        <end position="202"/>
    </location>
</feature>
<evidence type="ECO:0000256" key="2">
    <source>
        <dbReference type="SAM" id="Phobius"/>
    </source>
</evidence>
<dbReference type="InterPro" id="IPR005642">
    <property type="entry name" value="LysO"/>
</dbReference>
<feature type="transmembrane region" description="Helical" evidence="2">
    <location>
        <begin position="451"/>
        <end position="472"/>
    </location>
</feature>
<dbReference type="GO" id="GO:0015661">
    <property type="term" value="F:L-lysine efflux transmembrane transporter activity"/>
    <property type="evidence" value="ECO:0007669"/>
    <property type="project" value="InterPro"/>
</dbReference>
<dbReference type="Proteomes" id="UP000005710">
    <property type="component" value="Unassembled WGS sequence"/>
</dbReference>
<dbReference type="eggNOG" id="COG2431">
    <property type="taxonomic scope" value="Bacteria"/>
</dbReference>
<feature type="transmembrane region" description="Helical" evidence="2">
    <location>
        <begin position="208"/>
        <end position="230"/>
    </location>
</feature>
<keyword evidence="4" id="KW-1185">Reference proteome</keyword>
<gene>
    <name evidence="3" type="ORF">ThesuDRAFT_00946</name>
</gene>
<dbReference type="PANTHER" id="PTHR35804:SF1">
    <property type="entry name" value="LYSINE EXPORTER LYSO"/>
    <property type="match status" value="1"/>
</dbReference>
<dbReference type="PANTHER" id="PTHR35804">
    <property type="entry name" value="LYSINE EXPORTER LYSO"/>
    <property type="match status" value="1"/>
</dbReference>
<feature type="compositionally biased region" description="Low complexity" evidence="1">
    <location>
        <begin position="260"/>
        <end position="276"/>
    </location>
</feature>
<keyword evidence="2" id="KW-0472">Membrane</keyword>
<feature type="compositionally biased region" description="Basic and acidic residues" evidence="1">
    <location>
        <begin position="176"/>
        <end position="188"/>
    </location>
</feature>
<dbReference type="EMBL" id="AENY02000002">
    <property type="protein sequence ID" value="EKP95206.1"/>
    <property type="molecule type" value="Genomic_DNA"/>
</dbReference>
<feature type="region of interest" description="Disordered" evidence="1">
    <location>
        <begin position="260"/>
        <end position="283"/>
    </location>
</feature>
<feature type="transmembrane region" description="Helical" evidence="2">
    <location>
        <begin position="364"/>
        <end position="387"/>
    </location>
</feature>
<reference evidence="3" key="2">
    <citation type="submission" date="2012-10" db="EMBL/GenBank/DDBJ databases">
        <title>Improved high-quality draft of Thermaerobacter subterraneus C21, DSM 13965.</title>
        <authorList>
            <consortium name="DOE Joint Genome Institute"/>
            <person name="Eisen J."/>
            <person name="Huntemann M."/>
            <person name="Wei C.-L."/>
            <person name="Han J."/>
            <person name="Detter J.C."/>
            <person name="Han C."/>
            <person name="Tapia R."/>
            <person name="Chen A."/>
            <person name="Kyrpides N."/>
            <person name="Mavromatis K."/>
            <person name="Markowitz V."/>
            <person name="Szeto E."/>
            <person name="Ivanova N."/>
            <person name="Mikhailova N."/>
            <person name="Ovchinnikova G."/>
            <person name="Pagani I."/>
            <person name="Pati A."/>
            <person name="Goodwin L."/>
            <person name="Nordberg H.P."/>
            <person name="Cantor M.N."/>
            <person name="Hua S.X."/>
            <person name="Woyke T."/>
            <person name="Eisen J."/>
            <person name="Klenk H.-P."/>
        </authorList>
    </citation>
    <scope>NUCLEOTIDE SEQUENCE [LARGE SCALE GENOMIC DNA]</scope>
    <source>
        <strain evidence="3">DSM 13965</strain>
    </source>
</reference>
<accession>K6QEF0</accession>
<organism evidence="3 4">
    <name type="scientific">Thermaerobacter subterraneus DSM 13965</name>
    <dbReference type="NCBI Taxonomy" id="867903"/>
    <lineage>
        <taxon>Bacteria</taxon>
        <taxon>Bacillati</taxon>
        <taxon>Bacillota</taxon>
        <taxon>Clostridia</taxon>
        <taxon>Eubacteriales</taxon>
        <taxon>Clostridiales Family XVII. Incertae Sedis</taxon>
        <taxon>Thermaerobacter</taxon>
    </lineage>
</organism>
<dbReference type="STRING" id="867903.ThesuDRAFT_00946"/>
<comment type="caution">
    <text evidence="3">The sequence shown here is derived from an EMBL/GenBank/DDBJ whole genome shotgun (WGS) entry which is preliminary data.</text>
</comment>
<feature type="transmembrane region" description="Helical" evidence="2">
    <location>
        <begin position="338"/>
        <end position="358"/>
    </location>
</feature>
<dbReference type="RefSeq" id="WP_006903216.1">
    <property type="nucleotide sequence ID" value="NZ_JH976535.1"/>
</dbReference>
<keyword evidence="2" id="KW-0812">Transmembrane</keyword>
<feature type="transmembrane region" description="Helical" evidence="2">
    <location>
        <begin position="422"/>
        <end position="444"/>
    </location>
</feature>
<dbReference type="AlphaFoldDB" id="K6QEF0"/>
<dbReference type="GO" id="GO:0005886">
    <property type="term" value="C:plasma membrane"/>
    <property type="evidence" value="ECO:0007669"/>
    <property type="project" value="TreeGrafter"/>
</dbReference>
<dbReference type="HOGENOM" id="CLU_045681_0_0_9"/>
<evidence type="ECO:0000313" key="4">
    <source>
        <dbReference type="Proteomes" id="UP000005710"/>
    </source>
</evidence>
<name>K6QEF0_9FIRM</name>
<sequence>MTAVLVALAAGMAAGLSGLGGLLPAAWWDAASRWTLRALLFLMGLRLGLDPQVGSGLARLGARAAAFAVATAGGALLAGLLGSALGAAWRARTAFRQGAPSARRRRAPGTWCRRIRMAWWQGTPITRRLGSRAAGGAGEVTGRTRQGPITLSGGTAGPHLLPSDPVPRGSLGPETPRIRPDPARHDPAAGDPATAAGGPGRSGEALRLSAAAVLAVAGGWLAGAVFVHWLGGLPGGSVGAAVAGEAAAMAGGLEAPEAPVEAPVAPVEAPVEAPASGGTGGVAGGPEGSAPLVAAAGRLAAAGSGYALLLLMALYGYEFGRQWPATRESLRAVRGKALLLPLLGAAGSLAGGWLAGRLTGEPPALALAVAAAFGWYSMAGVLVAQLWGPAAGALAFLANVMRELLTVVAVPFLARLAGRRSWLAVLPGGATTMDTTLPVIAAAARDAGTTALAFVHGLILTLLAPALISWLASL</sequence>
<evidence type="ECO:0000313" key="3">
    <source>
        <dbReference type="EMBL" id="EKP95206.1"/>
    </source>
</evidence>
<evidence type="ECO:0000256" key="1">
    <source>
        <dbReference type="SAM" id="MobiDB-lite"/>
    </source>
</evidence>
<dbReference type="Pfam" id="PF03956">
    <property type="entry name" value="Lys_export"/>
    <property type="match status" value="2"/>
</dbReference>
<proteinExistence type="predicted"/>
<feature type="transmembrane region" description="Helical" evidence="2">
    <location>
        <begin position="295"/>
        <end position="317"/>
    </location>
</feature>
<feature type="compositionally biased region" description="Polar residues" evidence="1">
    <location>
        <begin position="143"/>
        <end position="153"/>
    </location>
</feature>
<reference evidence="3" key="1">
    <citation type="submission" date="2010-10" db="EMBL/GenBank/DDBJ databases">
        <authorList>
            <consortium name="US DOE Joint Genome Institute (JGI-PGF)"/>
            <person name="Lucas S."/>
            <person name="Copeland A."/>
            <person name="Lapidus A."/>
            <person name="Bruce D."/>
            <person name="Goodwin L."/>
            <person name="Pitluck S."/>
            <person name="Kyrpides N."/>
            <person name="Mavromatis K."/>
            <person name="Detter J.C."/>
            <person name="Han C."/>
            <person name="Land M."/>
            <person name="Hauser L."/>
            <person name="Markowitz V."/>
            <person name="Cheng J.-F."/>
            <person name="Hugenholtz P."/>
            <person name="Woyke T."/>
            <person name="Wu D."/>
            <person name="Pukall R."/>
            <person name="Wahrenburg C."/>
            <person name="Brambilla E."/>
            <person name="Klenk H.-P."/>
            <person name="Eisen J.A."/>
        </authorList>
    </citation>
    <scope>NUCLEOTIDE SEQUENCE [LARGE SCALE GENOMIC DNA]</scope>
    <source>
        <strain evidence="3">DSM 13965</strain>
    </source>
</reference>
<protein>
    <submittedName>
        <fullName evidence="3">Membrane protein</fullName>
    </submittedName>
</protein>